<comment type="caution">
    <text evidence="9">The sequence shown here is derived from an EMBL/GenBank/DDBJ whole genome shotgun (WGS) entry which is preliminary data.</text>
</comment>
<dbReference type="SUPFAM" id="SSF51445">
    <property type="entry name" value="(Trans)glycosidases"/>
    <property type="match status" value="1"/>
</dbReference>
<feature type="domain" description="Alpha-L-fucosidase C-terminal" evidence="8">
    <location>
        <begin position="470"/>
        <end position="550"/>
    </location>
</feature>
<evidence type="ECO:0000256" key="2">
    <source>
        <dbReference type="ARBA" id="ARBA00012662"/>
    </source>
</evidence>
<dbReference type="GO" id="GO:0016139">
    <property type="term" value="P:glycoside catabolic process"/>
    <property type="evidence" value="ECO:0007669"/>
    <property type="project" value="TreeGrafter"/>
</dbReference>
<dbReference type="InterPro" id="IPR000933">
    <property type="entry name" value="Glyco_hydro_29"/>
</dbReference>
<gene>
    <name evidence="9" type="ORF">HNP25_001355</name>
</gene>
<dbReference type="EC" id="3.2.1.51" evidence="2"/>
<dbReference type="InterPro" id="IPR017853">
    <property type="entry name" value="GH"/>
</dbReference>
<dbReference type="EMBL" id="JACHKT010000007">
    <property type="protein sequence ID" value="MBB6002703.1"/>
    <property type="molecule type" value="Genomic_DNA"/>
</dbReference>
<keyword evidence="5 9" id="KW-0326">Glycosidase</keyword>
<dbReference type="AlphaFoldDB" id="A0A841ENU7"/>
<dbReference type="PANTHER" id="PTHR10030:SF37">
    <property type="entry name" value="ALPHA-L-FUCOSIDASE-RELATED"/>
    <property type="match status" value="1"/>
</dbReference>
<dbReference type="Pfam" id="PF01120">
    <property type="entry name" value="Alpha_L_fucos"/>
    <property type="match status" value="1"/>
</dbReference>
<dbReference type="GO" id="GO:0004560">
    <property type="term" value="F:alpha-L-fucosidase activity"/>
    <property type="evidence" value="ECO:0007669"/>
    <property type="project" value="UniProtKB-EC"/>
</dbReference>
<dbReference type="GO" id="GO:0006004">
    <property type="term" value="P:fucose metabolic process"/>
    <property type="evidence" value="ECO:0007669"/>
    <property type="project" value="TreeGrafter"/>
</dbReference>
<dbReference type="SMART" id="SM00812">
    <property type="entry name" value="Alpha_L_fucos"/>
    <property type="match status" value="1"/>
</dbReference>
<dbReference type="InterPro" id="IPR013780">
    <property type="entry name" value="Glyco_hydro_b"/>
</dbReference>
<dbReference type="InterPro" id="IPR057739">
    <property type="entry name" value="Glyco_hydro_29_N"/>
</dbReference>
<evidence type="ECO:0000256" key="1">
    <source>
        <dbReference type="ARBA" id="ARBA00007951"/>
    </source>
</evidence>
<reference evidence="9 10" key="1">
    <citation type="submission" date="2020-08" db="EMBL/GenBank/DDBJ databases">
        <title>Functional genomics of gut bacteria from endangered species of beetles.</title>
        <authorList>
            <person name="Carlos-Shanley C."/>
        </authorList>
    </citation>
    <scope>NUCLEOTIDE SEQUENCE [LARGE SCALE GENOMIC DNA]</scope>
    <source>
        <strain evidence="9 10">S00070</strain>
    </source>
</reference>
<feature type="domain" description="Glycoside hydrolase family 29 N-terminal" evidence="7">
    <location>
        <begin position="40"/>
        <end position="432"/>
    </location>
</feature>
<dbReference type="Gene3D" id="2.60.40.1180">
    <property type="entry name" value="Golgi alpha-mannosidase II"/>
    <property type="match status" value="1"/>
</dbReference>
<feature type="chain" id="PRO_5032440610" description="alpha-L-fucosidase" evidence="6">
    <location>
        <begin position="25"/>
        <end position="553"/>
    </location>
</feature>
<organism evidence="9 10">
    <name type="scientific">Arcicella rosea</name>
    <dbReference type="NCBI Taxonomy" id="502909"/>
    <lineage>
        <taxon>Bacteria</taxon>
        <taxon>Pseudomonadati</taxon>
        <taxon>Bacteroidota</taxon>
        <taxon>Cytophagia</taxon>
        <taxon>Cytophagales</taxon>
        <taxon>Flectobacillaceae</taxon>
        <taxon>Arcicella</taxon>
    </lineage>
</organism>
<dbReference type="PANTHER" id="PTHR10030">
    <property type="entry name" value="ALPHA-L-FUCOSIDASE"/>
    <property type="match status" value="1"/>
</dbReference>
<evidence type="ECO:0000256" key="6">
    <source>
        <dbReference type="SAM" id="SignalP"/>
    </source>
</evidence>
<evidence type="ECO:0000256" key="4">
    <source>
        <dbReference type="ARBA" id="ARBA00022801"/>
    </source>
</evidence>
<keyword evidence="10" id="KW-1185">Reference proteome</keyword>
<dbReference type="Pfam" id="PF16757">
    <property type="entry name" value="Fucosidase_C"/>
    <property type="match status" value="1"/>
</dbReference>
<sequence length="553" mass="62473">MKRRDLIKTMLATVPALHLTQAIAQNNFNGLASDGLEPMAKGPFNPDWESLKQFQTPDWFRDAKFGIWAHWGPQCQPEFGDWYAREMYFEGSRTYKFHVEKYGHPSKFGFKDVINEWKADKFNPDQLLALYKRAGAKYFMALANHHDNFDNYDSKYQPWNSVNLGPKKDLIGAWAKATKKQGLRFGVSVHAAHAWSWLEGSQHSDKTGALAGIPYDGKITKKDGKGTFWEGYDPQDLYAQNHALSEGSENINGIHKQWNWGNGVTPPSEKYCNTFYNRTVDLVNKYDPDLVYFDDTALPLWPASNVGLRFAAHYYNRSIKKHGKLEAVINGKILDEEQRKTMVWDIERGQSNNIEPLPWQTDTCIGSWHYDRRIYEQKRYKSAKTVVHTLIDVVSKNGNLMLSVPLRGDGSIDSEEQKVVEGIADWMAINSECIFATRPWKVFGEGPAMEKAAPLSAQGFNEGKGLPFTVNDIRFTTKGDVLYAIPLGKPTENKLLIKSLSAGNALYPKEIAKVILVGKGNSLNFTRTSEGLLVDLPESTKAEFAFALKVLPA</sequence>
<feature type="signal peptide" evidence="6">
    <location>
        <begin position="1"/>
        <end position="24"/>
    </location>
</feature>
<dbReference type="RefSeq" id="WP_184132231.1">
    <property type="nucleotide sequence ID" value="NZ_JACHKT010000007.1"/>
</dbReference>
<proteinExistence type="inferred from homology"/>
<evidence type="ECO:0000256" key="5">
    <source>
        <dbReference type="ARBA" id="ARBA00023295"/>
    </source>
</evidence>
<dbReference type="Proteomes" id="UP000524404">
    <property type="component" value="Unassembled WGS sequence"/>
</dbReference>
<name>A0A841ENU7_9BACT</name>
<evidence type="ECO:0000259" key="7">
    <source>
        <dbReference type="Pfam" id="PF01120"/>
    </source>
</evidence>
<comment type="similarity">
    <text evidence="1">Belongs to the glycosyl hydrolase 29 family.</text>
</comment>
<keyword evidence="3 6" id="KW-0732">Signal</keyword>
<evidence type="ECO:0000256" key="3">
    <source>
        <dbReference type="ARBA" id="ARBA00022729"/>
    </source>
</evidence>
<dbReference type="InterPro" id="IPR031919">
    <property type="entry name" value="Fucosidase_C"/>
</dbReference>
<dbReference type="Gene3D" id="3.20.20.80">
    <property type="entry name" value="Glycosidases"/>
    <property type="match status" value="1"/>
</dbReference>
<protein>
    <recommendedName>
        <fullName evidence="2">alpha-L-fucosidase</fullName>
        <ecNumber evidence="2">3.2.1.51</ecNumber>
    </recommendedName>
</protein>
<evidence type="ECO:0000313" key="9">
    <source>
        <dbReference type="EMBL" id="MBB6002703.1"/>
    </source>
</evidence>
<accession>A0A841ENU7</accession>
<keyword evidence="4 9" id="KW-0378">Hydrolase</keyword>
<evidence type="ECO:0000259" key="8">
    <source>
        <dbReference type="Pfam" id="PF16757"/>
    </source>
</evidence>
<dbReference type="GO" id="GO:0005764">
    <property type="term" value="C:lysosome"/>
    <property type="evidence" value="ECO:0007669"/>
    <property type="project" value="TreeGrafter"/>
</dbReference>
<evidence type="ECO:0000313" key="10">
    <source>
        <dbReference type="Proteomes" id="UP000524404"/>
    </source>
</evidence>